<evidence type="ECO:0000313" key="3">
    <source>
        <dbReference type="Proteomes" id="UP000077628"/>
    </source>
</evidence>
<dbReference type="SMART" id="SM00052">
    <property type="entry name" value="EAL"/>
    <property type="match status" value="1"/>
</dbReference>
<dbReference type="InterPro" id="IPR029151">
    <property type="entry name" value="Sensor-like_sf"/>
</dbReference>
<name>A0A177N172_9GAMM</name>
<dbReference type="PANTHER" id="PTHR33121:SF76">
    <property type="entry name" value="SIGNALING PROTEIN"/>
    <property type="match status" value="1"/>
</dbReference>
<dbReference type="PROSITE" id="PS50883">
    <property type="entry name" value="EAL"/>
    <property type="match status" value="1"/>
</dbReference>
<feature type="domain" description="EAL" evidence="1">
    <location>
        <begin position="6"/>
        <end position="260"/>
    </location>
</feature>
<proteinExistence type="predicted"/>
<dbReference type="SUPFAM" id="SSF141868">
    <property type="entry name" value="EAL domain-like"/>
    <property type="match status" value="1"/>
</dbReference>
<dbReference type="InterPro" id="IPR050706">
    <property type="entry name" value="Cyclic-di-GMP_PDE-like"/>
</dbReference>
<evidence type="ECO:0000313" key="2">
    <source>
        <dbReference type="EMBL" id="OAI11632.1"/>
    </source>
</evidence>
<organism evidence="2 3">
    <name type="scientific">Methylomonas koyamae</name>
    <dbReference type="NCBI Taxonomy" id="702114"/>
    <lineage>
        <taxon>Bacteria</taxon>
        <taxon>Pseudomonadati</taxon>
        <taxon>Pseudomonadota</taxon>
        <taxon>Gammaproteobacteria</taxon>
        <taxon>Methylococcales</taxon>
        <taxon>Methylococcaceae</taxon>
        <taxon>Methylomonas</taxon>
    </lineage>
</organism>
<accession>A0A177N172</accession>
<protein>
    <recommendedName>
        <fullName evidence="1">EAL domain-containing protein</fullName>
    </recommendedName>
</protein>
<comment type="caution">
    <text evidence="2">The sequence shown here is derived from an EMBL/GenBank/DDBJ whole genome shotgun (WGS) entry which is preliminary data.</text>
</comment>
<dbReference type="Gene3D" id="3.20.20.450">
    <property type="entry name" value="EAL domain"/>
    <property type="match status" value="1"/>
</dbReference>
<dbReference type="PANTHER" id="PTHR33121">
    <property type="entry name" value="CYCLIC DI-GMP PHOSPHODIESTERASE PDEF"/>
    <property type="match status" value="1"/>
</dbReference>
<keyword evidence="3" id="KW-1185">Reference proteome</keyword>
<dbReference type="InterPro" id="IPR035919">
    <property type="entry name" value="EAL_sf"/>
</dbReference>
<dbReference type="InterPro" id="IPR001633">
    <property type="entry name" value="EAL_dom"/>
</dbReference>
<dbReference type="SUPFAM" id="SSF103190">
    <property type="entry name" value="Sensory domain-like"/>
    <property type="match status" value="1"/>
</dbReference>
<sequence>MLDQILSKIRLEGDHALGHHQNVELSSAFQAIVSLPHQRAVGYEALIRGRAPDGSAVAPPRLFESAKSLQDLVYLDRLCRALHLQNFKLADSRGNWLFLNIAPEVIVHGWRFGFFFAELLDLMDIRPERVVIEIMESPLLEERQLNRSVDFYRELGCLIAIDDFGAGHSNFQRIWRIKPHIVKLDQSIVRHAVNNPVARRMLPNIVATLHEAGSLVLIEGVETHEEAMIAMHANIDLVQGYYFGTPRMGMQDAEEVRPVVAELFGQYALDIAKRSGRSRYPHHIQAMLVAKQALQTGAEDLESLDCIRQLLALPGADRCYLLGSDGVQIGGSVLADHRYGTASGRFAPLAAGNRASWLRRPYLLRALQGSEDVHLTRPYLSVATGRLCVTLSVAYPFGGSPRILCYDLDHETLEAAPIDDAMVIESAAAL</sequence>
<dbReference type="Proteomes" id="UP000077628">
    <property type="component" value="Unassembled WGS sequence"/>
</dbReference>
<evidence type="ECO:0000259" key="1">
    <source>
        <dbReference type="PROSITE" id="PS50883"/>
    </source>
</evidence>
<dbReference type="Gene3D" id="3.30.450.20">
    <property type="entry name" value="PAS domain"/>
    <property type="match status" value="1"/>
</dbReference>
<dbReference type="GO" id="GO:0071111">
    <property type="term" value="F:cyclic-guanylate-specific phosphodiesterase activity"/>
    <property type="evidence" value="ECO:0007669"/>
    <property type="project" value="InterPro"/>
</dbReference>
<dbReference type="CDD" id="cd01948">
    <property type="entry name" value="EAL"/>
    <property type="match status" value="1"/>
</dbReference>
<dbReference type="RefSeq" id="WP_064031649.1">
    <property type="nucleotide sequence ID" value="NZ_LUUK01000229.1"/>
</dbReference>
<gene>
    <name evidence="2" type="ORF">A1355_15475</name>
</gene>
<dbReference type="EMBL" id="LUUK01000229">
    <property type="protein sequence ID" value="OAI11632.1"/>
    <property type="molecule type" value="Genomic_DNA"/>
</dbReference>
<reference evidence="3" key="1">
    <citation type="submission" date="2016-03" db="EMBL/GenBank/DDBJ databases">
        <authorList>
            <person name="Heylen K."/>
            <person name="De Vos P."/>
            <person name="Vekeman B."/>
        </authorList>
    </citation>
    <scope>NUCLEOTIDE SEQUENCE [LARGE SCALE GENOMIC DNA]</scope>
    <source>
        <strain evidence="3">R-45383</strain>
    </source>
</reference>
<dbReference type="STRING" id="702114.A1355_15475"/>
<dbReference type="AlphaFoldDB" id="A0A177N172"/>
<dbReference type="OrthoDB" id="1673646at2"/>
<dbReference type="Pfam" id="PF00563">
    <property type="entry name" value="EAL"/>
    <property type="match status" value="1"/>
</dbReference>